<evidence type="ECO:0000313" key="2">
    <source>
        <dbReference type="EMBL" id="SVC32907.1"/>
    </source>
</evidence>
<dbReference type="AlphaFoldDB" id="A0A382LCR6"/>
<dbReference type="Gene3D" id="3.40.50.720">
    <property type="entry name" value="NAD(P)-binding Rossmann-like Domain"/>
    <property type="match status" value="1"/>
</dbReference>
<proteinExistence type="predicted"/>
<organism evidence="2">
    <name type="scientific">marine metagenome</name>
    <dbReference type="NCBI Taxonomy" id="408172"/>
    <lineage>
        <taxon>unclassified sequences</taxon>
        <taxon>metagenomes</taxon>
        <taxon>ecological metagenomes</taxon>
    </lineage>
</organism>
<sequence>MISDGEKTNSRLSCSDNPEDFSTQDYVILAVKAHAGPSIARMLKPLLGAKTAVVPAVNGIPWWYFYKSGGSF</sequence>
<dbReference type="InterPro" id="IPR013332">
    <property type="entry name" value="KPR_N"/>
</dbReference>
<feature type="non-terminal residue" evidence="2">
    <location>
        <position position="72"/>
    </location>
</feature>
<dbReference type="Pfam" id="PF02558">
    <property type="entry name" value="ApbA"/>
    <property type="match status" value="1"/>
</dbReference>
<dbReference type="EMBL" id="UINC01085398">
    <property type="protein sequence ID" value="SVC32907.1"/>
    <property type="molecule type" value="Genomic_DNA"/>
</dbReference>
<accession>A0A382LCR6</accession>
<evidence type="ECO:0000259" key="1">
    <source>
        <dbReference type="Pfam" id="PF02558"/>
    </source>
</evidence>
<reference evidence="2" key="1">
    <citation type="submission" date="2018-05" db="EMBL/GenBank/DDBJ databases">
        <authorList>
            <person name="Lanie J.A."/>
            <person name="Ng W.-L."/>
            <person name="Kazmierczak K.M."/>
            <person name="Andrzejewski T.M."/>
            <person name="Davidsen T.M."/>
            <person name="Wayne K.J."/>
            <person name="Tettelin H."/>
            <person name="Glass J.I."/>
            <person name="Rusch D."/>
            <person name="Podicherti R."/>
            <person name="Tsui H.-C.T."/>
            <person name="Winkler M.E."/>
        </authorList>
    </citation>
    <scope>NUCLEOTIDE SEQUENCE</scope>
</reference>
<name>A0A382LCR6_9ZZZZ</name>
<feature type="domain" description="Ketopantoate reductase N-terminal" evidence="1">
    <location>
        <begin position="9"/>
        <end position="60"/>
    </location>
</feature>
<protein>
    <recommendedName>
        <fullName evidence="1">Ketopantoate reductase N-terminal domain-containing protein</fullName>
    </recommendedName>
</protein>
<gene>
    <name evidence="2" type="ORF">METZ01_LOCUS285761</name>
</gene>